<keyword evidence="2" id="KW-1185">Reference proteome</keyword>
<dbReference type="EMBL" id="SRLO01015428">
    <property type="protein sequence ID" value="TNN24418.1"/>
    <property type="molecule type" value="Genomic_DNA"/>
</dbReference>
<reference evidence="1 2" key="1">
    <citation type="submission" date="2019-03" db="EMBL/GenBank/DDBJ databases">
        <title>First draft genome of Liparis tanakae, snailfish: a comprehensive survey of snailfish specific genes.</title>
        <authorList>
            <person name="Kim W."/>
            <person name="Song I."/>
            <person name="Jeong J.-H."/>
            <person name="Kim D."/>
            <person name="Kim S."/>
            <person name="Ryu S."/>
            <person name="Song J.Y."/>
            <person name="Lee S.K."/>
        </authorList>
    </citation>
    <scope>NUCLEOTIDE SEQUENCE [LARGE SCALE GENOMIC DNA]</scope>
    <source>
        <tissue evidence="1">Muscle</tissue>
    </source>
</reference>
<comment type="caution">
    <text evidence="1">The sequence shown here is derived from an EMBL/GenBank/DDBJ whole genome shotgun (WGS) entry which is preliminary data.</text>
</comment>
<protein>
    <submittedName>
        <fullName evidence="1">Protein IWS1 A</fullName>
    </submittedName>
</protein>
<sequence>MKKGVTRVDKQMRRFADIRRLTKPGHAVKISVEGNRMPL</sequence>
<dbReference type="OrthoDB" id="8846866at2759"/>
<evidence type="ECO:0000313" key="2">
    <source>
        <dbReference type="Proteomes" id="UP000314294"/>
    </source>
</evidence>
<dbReference type="AlphaFoldDB" id="A0A4Z2E6J7"/>
<dbReference type="Proteomes" id="UP000314294">
    <property type="component" value="Unassembled WGS sequence"/>
</dbReference>
<gene>
    <name evidence="1" type="primary">iws1-a</name>
    <name evidence="1" type="ORF">EYF80_065456</name>
</gene>
<organism evidence="1 2">
    <name type="scientific">Liparis tanakae</name>
    <name type="common">Tanaka's snailfish</name>
    <dbReference type="NCBI Taxonomy" id="230148"/>
    <lineage>
        <taxon>Eukaryota</taxon>
        <taxon>Metazoa</taxon>
        <taxon>Chordata</taxon>
        <taxon>Craniata</taxon>
        <taxon>Vertebrata</taxon>
        <taxon>Euteleostomi</taxon>
        <taxon>Actinopterygii</taxon>
        <taxon>Neopterygii</taxon>
        <taxon>Teleostei</taxon>
        <taxon>Neoteleostei</taxon>
        <taxon>Acanthomorphata</taxon>
        <taxon>Eupercaria</taxon>
        <taxon>Perciformes</taxon>
        <taxon>Cottioidei</taxon>
        <taxon>Cottales</taxon>
        <taxon>Liparidae</taxon>
        <taxon>Liparis</taxon>
    </lineage>
</organism>
<accession>A0A4Z2E6J7</accession>
<evidence type="ECO:0000313" key="1">
    <source>
        <dbReference type="EMBL" id="TNN24418.1"/>
    </source>
</evidence>
<proteinExistence type="predicted"/>
<name>A0A4Z2E6J7_9TELE</name>